<dbReference type="InterPro" id="IPR036551">
    <property type="entry name" value="Flavin_trans-like"/>
</dbReference>
<feature type="domain" description="Flavoprotein" evidence="8">
    <location>
        <begin position="8"/>
        <end position="201"/>
    </location>
</feature>
<accession>A0A518D9G5</accession>
<dbReference type="NCBIfam" id="TIGR00421">
    <property type="entry name" value="ubiX_pad"/>
    <property type="match status" value="1"/>
</dbReference>
<feature type="binding site" evidence="7">
    <location>
        <position position="150"/>
    </location>
    <ligand>
        <name>FMN</name>
        <dbReference type="ChEBI" id="CHEBI:58210"/>
    </ligand>
</feature>
<evidence type="ECO:0000256" key="7">
    <source>
        <dbReference type="HAMAP-Rule" id="MF_01984"/>
    </source>
</evidence>
<dbReference type="InterPro" id="IPR004507">
    <property type="entry name" value="UbiX-like"/>
</dbReference>
<feature type="binding site" evidence="7">
    <location>
        <position position="196"/>
    </location>
    <ligand>
        <name>dimethylallyl phosphate</name>
        <dbReference type="ChEBI" id="CHEBI:88052"/>
    </ligand>
</feature>
<comment type="function">
    <text evidence="7">Flavin prenyltransferase that catalyzes the synthesis of the prenylated FMN cofactor (prenyl-FMN) for 4-hydroxy-3-polyprenylbenzoic acid decarboxylase UbiD. The prenyltransferase is metal-independent and links a dimethylallyl moiety from dimethylallyl monophosphate (DMAP) to the flavin N5 and C6 atoms of FMN.</text>
</comment>
<feature type="binding site" evidence="7">
    <location>
        <begin position="115"/>
        <end position="118"/>
    </location>
    <ligand>
        <name>FMN</name>
        <dbReference type="ChEBI" id="CHEBI:58210"/>
    </ligand>
</feature>
<evidence type="ECO:0000256" key="1">
    <source>
        <dbReference type="ARBA" id="ARBA00022602"/>
    </source>
</evidence>
<comment type="catalytic activity">
    <reaction evidence="5 7">
        <text>dimethylallyl phosphate + FMNH2 = prenylated FMNH2 + phosphate</text>
        <dbReference type="Rhea" id="RHEA:37743"/>
        <dbReference type="ChEBI" id="CHEBI:43474"/>
        <dbReference type="ChEBI" id="CHEBI:57618"/>
        <dbReference type="ChEBI" id="CHEBI:87467"/>
        <dbReference type="ChEBI" id="CHEBI:88052"/>
        <dbReference type="EC" id="2.5.1.129"/>
    </reaction>
</comment>
<evidence type="ECO:0000313" key="9">
    <source>
        <dbReference type="EMBL" id="QDU88129.1"/>
    </source>
</evidence>
<dbReference type="InterPro" id="IPR003382">
    <property type="entry name" value="Flavoprotein"/>
</dbReference>
<comment type="similarity">
    <text evidence="6 7">Belongs to the UbiX/PAD1 family.</text>
</comment>
<evidence type="ECO:0000256" key="6">
    <source>
        <dbReference type="ARBA" id="ARBA00060793"/>
    </source>
</evidence>
<proteinExistence type="inferred from homology"/>
<keyword evidence="9" id="KW-0456">Lyase</keyword>
<dbReference type="OrthoDB" id="9781577at2"/>
<keyword evidence="3 7" id="KW-0288">FMN</keyword>
<evidence type="ECO:0000256" key="5">
    <source>
        <dbReference type="ARBA" id="ARBA00050612"/>
    </source>
</evidence>
<dbReference type="FunFam" id="3.40.50.1950:FF:000001">
    <property type="entry name" value="Flavin prenyltransferase UbiX"/>
    <property type="match status" value="1"/>
</dbReference>
<sequence>MHPTTFPIVLGITGASGAVYAVRLLDVLLHTGHEVHLTVSPSGAAVVEQELGIRLDLNKLEAADLAIGRVPLLAGSNPVAEPSPGKLVCHHHQDFMAPIASGSFLTAGTVVCPCSGTTLSAIAAGAAGNLIQRAAEVALKERRKLILVPREAPVSLTHIDNMRRATEAGAVVLPGAPGWYHGVETIADLVDFVVARICDQLGVRNALMKRWGEEPRRGDGP</sequence>
<protein>
    <recommendedName>
        <fullName evidence="7">Flavin prenyltransferase UbiX</fullName>
        <ecNumber evidence="7">2.5.1.129</ecNumber>
    </recommendedName>
</protein>
<keyword evidence="4 7" id="KW-0808">Transferase</keyword>
<evidence type="ECO:0000313" key="10">
    <source>
        <dbReference type="Proteomes" id="UP000317429"/>
    </source>
</evidence>
<keyword evidence="1 7" id="KW-0637">Prenyltransferase</keyword>
<organism evidence="9 10">
    <name type="scientific">Pirellulimonas nuda</name>
    <dbReference type="NCBI Taxonomy" id="2528009"/>
    <lineage>
        <taxon>Bacteria</taxon>
        <taxon>Pseudomonadati</taxon>
        <taxon>Planctomycetota</taxon>
        <taxon>Planctomycetia</taxon>
        <taxon>Pirellulales</taxon>
        <taxon>Lacipirellulaceae</taxon>
        <taxon>Pirellulimonas</taxon>
    </lineage>
</organism>
<keyword evidence="2 7" id="KW-0285">Flavoprotein</keyword>
<evidence type="ECO:0000256" key="3">
    <source>
        <dbReference type="ARBA" id="ARBA00022643"/>
    </source>
</evidence>
<evidence type="ECO:0000256" key="2">
    <source>
        <dbReference type="ARBA" id="ARBA00022630"/>
    </source>
</evidence>
<dbReference type="Gene3D" id="3.40.50.1950">
    <property type="entry name" value="Flavin prenyltransferase-like"/>
    <property type="match status" value="1"/>
</dbReference>
<gene>
    <name evidence="7" type="primary">ubiX</name>
    <name evidence="9" type="ORF">Pla175_15000</name>
</gene>
<feature type="binding site" evidence="7">
    <location>
        <position position="40"/>
    </location>
    <ligand>
        <name>FMN</name>
        <dbReference type="ChEBI" id="CHEBI:58210"/>
    </ligand>
</feature>
<dbReference type="KEGG" id="pnd:Pla175_15000"/>
<dbReference type="HAMAP" id="MF_01984">
    <property type="entry name" value="ubiX_pad"/>
    <property type="match status" value="1"/>
</dbReference>
<name>A0A518D9G5_9BACT</name>
<dbReference type="GO" id="GO:0016829">
    <property type="term" value="F:lyase activity"/>
    <property type="evidence" value="ECO:0007669"/>
    <property type="project" value="UniProtKB-KW"/>
</dbReference>
<reference evidence="9 10" key="1">
    <citation type="submission" date="2019-02" db="EMBL/GenBank/DDBJ databases">
        <title>Deep-cultivation of Planctomycetes and their phenomic and genomic characterization uncovers novel biology.</title>
        <authorList>
            <person name="Wiegand S."/>
            <person name="Jogler M."/>
            <person name="Boedeker C."/>
            <person name="Pinto D."/>
            <person name="Vollmers J."/>
            <person name="Rivas-Marin E."/>
            <person name="Kohn T."/>
            <person name="Peeters S.H."/>
            <person name="Heuer A."/>
            <person name="Rast P."/>
            <person name="Oberbeckmann S."/>
            <person name="Bunk B."/>
            <person name="Jeske O."/>
            <person name="Meyerdierks A."/>
            <person name="Storesund J.E."/>
            <person name="Kallscheuer N."/>
            <person name="Luecker S."/>
            <person name="Lage O.M."/>
            <person name="Pohl T."/>
            <person name="Merkel B.J."/>
            <person name="Hornburger P."/>
            <person name="Mueller R.-W."/>
            <person name="Bruemmer F."/>
            <person name="Labrenz M."/>
            <person name="Spormann A.M."/>
            <person name="Op den Camp H."/>
            <person name="Overmann J."/>
            <person name="Amann R."/>
            <person name="Jetten M.S.M."/>
            <person name="Mascher T."/>
            <person name="Medema M.H."/>
            <person name="Devos D.P."/>
            <person name="Kaster A.-K."/>
            <person name="Ovreas L."/>
            <person name="Rohde M."/>
            <person name="Galperin M.Y."/>
            <person name="Jogler C."/>
        </authorList>
    </citation>
    <scope>NUCLEOTIDE SEQUENCE [LARGE SCALE GENOMIC DNA]</scope>
    <source>
        <strain evidence="9 10">Pla175</strain>
    </source>
</reference>
<evidence type="ECO:0000256" key="4">
    <source>
        <dbReference type="ARBA" id="ARBA00022679"/>
    </source>
</evidence>
<keyword evidence="10" id="KW-1185">Reference proteome</keyword>
<dbReference type="EMBL" id="CP036291">
    <property type="protein sequence ID" value="QDU88129.1"/>
    <property type="molecule type" value="Genomic_DNA"/>
</dbReference>
<dbReference type="Proteomes" id="UP000317429">
    <property type="component" value="Chromosome"/>
</dbReference>
<dbReference type="RefSeq" id="WP_145282723.1">
    <property type="nucleotide sequence ID" value="NZ_CP036291.1"/>
</dbReference>
<dbReference type="GO" id="GO:0106141">
    <property type="term" value="F:flavin prenyltransferase activity"/>
    <property type="evidence" value="ECO:0007669"/>
    <property type="project" value="UniProtKB-EC"/>
</dbReference>
<dbReference type="AlphaFoldDB" id="A0A518D9G5"/>
<comment type="caution">
    <text evidence="7">Lacks conserved residue(s) required for the propagation of feature annotation.</text>
</comment>
<feature type="binding site" evidence="7">
    <location>
        <position position="180"/>
    </location>
    <ligand>
        <name>dimethylallyl phosphate</name>
        <dbReference type="ChEBI" id="CHEBI:88052"/>
    </ligand>
</feature>
<dbReference type="EC" id="2.5.1.129" evidence="7"/>
<dbReference type="Pfam" id="PF02441">
    <property type="entry name" value="Flavoprotein"/>
    <property type="match status" value="1"/>
</dbReference>
<evidence type="ECO:0000259" key="8">
    <source>
        <dbReference type="Pfam" id="PF02441"/>
    </source>
</evidence>
<dbReference type="SUPFAM" id="SSF52507">
    <property type="entry name" value="Homo-oligomeric flavin-containing Cys decarboxylases, HFCD"/>
    <property type="match status" value="1"/>
</dbReference>
<feature type="binding site" evidence="7">
    <location>
        <begin position="14"/>
        <end position="16"/>
    </location>
    <ligand>
        <name>FMN</name>
        <dbReference type="ChEBI" id="CHEBI:58210"/>
    </ligand>
</feature>